<name>A0A1R2APG8_9CILI</name>
<comment type="caution">
    <text evidence="3">The sequence shown here is derived from an EMBL/GenBank/DDBJ whole genome shotgun (WGS) entry which is preliminary data.</text>
</comment>
<feature type="compositionally biased region" description="Low complexity" evidence="2">
    <location>
        <begin position="328"/>
        <end position="343"/>
    </location>
</feature>
<keyword evidence="4" id="KW-1185">Reference proteome</keyword>
<evidence type="ECO:0000256" key="2">
    <source>
        <dbReference type="SAM" id="MobiDB-lite"/>
    </source>
</evidence>
<evidence type="ECO:0000256" key="1">
    <source>
        <dbReference type="SAM" id="Coils"/>
    </source>
</evidence>
<dbReference type="Proteomes" id="UP000187209">
    <property type="component" value="Unassembled WGS sequence"/>
</dbReference>
<reference evidence="3 4" key="1">
    <citation type="submission" date="2016-11" db="EMBL/GenBank/DDBJ databases">
        <title>The macronuclear genome of Stentor coeruleus: a giant cell with tiny introns.</title>
        <authorList>
            <person name="Slabodnick M."/>
            <person name="Ruby J.G."/>
            <person name="Reiff S.B."/>
            <person name="Swart E.C."/>
            <person name="Gosai S."/>
            <person name="Prabakaran S."/>
            <person name="Witkowska E."/>
            <person name="Larue G.E."/>
            <person name="Fisher S."/>
            <person name="Freeman R.M."/>
            <person name="Gunawardena J."/>
            <person name="Chu W."/>
            <person name="Stover N.A."/>
            <person name="Gregory B.D."/>
            <person name="Nowacki M."/>
            <person name="Derisi J."/>
            <person name="Roy S.W."/>
            <person name="Marshall W.F."/>
            <person name="Sood P."/>
        </authorList>
    </citation>
    <scope>NUCLEOTIDE SEQUENCE [LARGE SCALE GENOMIC DNA]</scope>
    <source>
        <strain evidence="3">WM001</strain>
    </source>
</reference>
<accession>A0A1R2APG8</accession>
<organism evidence="3 4">
    <name type="scientific">Stentor coeruleus</name>
    <dbReference type="NCBI Taxonomy" id="5963"/>
    <lineage>
        <taxon>Eukaryota</taxon>
        <taxon>Sar</taxon>
        <taxon>Alveolata</taxon>
        <taxon>Ciliophora</taxon>
        <taxon>Postciliodesmatophora</taxon>
        <taxon>Heterotrichea</taxon>
        <taxon>Heterotrichida</taxon>
        <taxon>Stentoridae</taxon>
        <taxon>Stentor</taxon>
    </lineage>
</organism>
<feature type="region of interest" description="Disordered" evidence="2">
    <location>
        <begin position="328"/>
        <end position="347"/>
    </location>
</feature>
<evidence type="ECO:0000313" key="4">
    <source>
        <dbReference type="Proteomes" id="UP000187209"/>
    </source>
</evidence>
<feature type="coiled-coil region" evidence="1">
    <location>
        <begin position="121"/>
        <end position="183"/>
    </location>
</feature>
<gene>
    <name evidence="3" type="ORF">SteCoe_36924</name>
</gene>
<dbReference type="AlphaFoldDB" id="A0A1R2APG8"/>
<evidence type="ECO:0000313" key="3">
    <source>
        <dbReference type="EMBL" id="OMJ66290.1"/>
    </source>
</evidence>
<proteinExistence type="predicted"/>
<dbReference type="PROSITE" id="PS51257">
    <property type="entry name" value="PROKAR_LIPOPROTEIN"/>
    <property type="match status" value="1"/>
</dbReference>
<sequence>MGSRDKYIRRDFDFDLTPKDRDIFYFPCGSISSCQESLEFTEEEKDQDSVIFLKPNENDDKTYNPQDSPNYIAYEQFSYEKPSFEELEILEEFTVGPQKLPKKRVETKDSIVNTDLKSSSIDDLQIEISSLSAQLHQAQDEILQRQAQYYELQKALKLAKSDLTNTKDKVKQQEIEISRLKQQDSEYFKVKMLIEDLLDEDGTNKTARSSPNQYSSFESLKSKLNSIKKKIKSQSFIRTPVKALQDSPIIDYSLQYKTRDPIARSFNSKISEIKMSSAGKEMDEELHTERPKSTILFDYDNSERITYKEVLRDLKEITTRASKALKNSSLNRRSSNFSSGSAFRHQDGIKGFGVKDKFDEGKKKGVRSIKD</sequence>
<dbReference type="EMBL" id="MPUH01001761">
    <property type="protein sequence ID" value="OMJ66290.1"/>
    <property type="molecule type" value="Genomic_DNA"/>
</dbReference>
<protein>
    <submittedName>
        <fullName evidence="3">Uncharacterized protein</fullName>
    </submittedName>
</protein>
<keyword evidence="1" id="KW-0175">Coiled coil</keyword>